<dbReference type="EMBL" id="CACVKT020002464">
    <property type="protein sequence ID" value="CAC5378023.1"/>
    <property type="molecule type" value="Genomic_DNA"/>
</dbReference>
<organism evidence="3 4">
    <name type="scientific">Mytilus coruscus</name>
    <name type="common">Sea mussel</name>
    <dbReference type="NCBI Taxonomy" id="42192"/>
    <lineage>
        <taxon>Eukaryota</taxon>
        <taxon>Metazoa</taxon>
        <taxon>Spiralia</taxon>
        <taxon>Lophotrochozoa</taxon>
        <taxon>Mollusca</taxon>
        <taxon>Bivalvia</taxon>
        <taxon>Autobranchia</taxon>
        <taxon>Pteriomorphia</taxon>
        <taxon>Mytilida</taxon>
        <taxon>Mytiloidea</taxon>
        <taxon>Mytilidae</taxon>
        <taxon>Mytilinae</taxon>
        <taxon>Mytilus</taxon>
    </lineage>
</organism>
<proteinExistence type="predicted"/>
<evidence type="ECO:0000313" key="4">
    <source>
        <dbReference type="Proteomes" id="UP000507470"/>
    </source>
</evidence>
<dbReference type="SUPFAM" id="SSF56219">
    <property type="entry name" value="DNase I-like"/>
    <property type="match status" value="1"/>
</dbReference>
<keyword evidence="1" id="KW-0175">Coiled coil</keyword>
<dbReference type="OrthoDB" id="7477812at2759"/>
<dbReference type="Proteomes" id="UP000507470">
    <property type="component" value="Unassembled WGS sequence"/>
</dbReference>
<feature type="compositionally biased region" description="Basic and acidic residues" evidence="2">
    <location>
        <begin position="10"/>
        <end position="26"/>
    </location>
</feature>
<dbReference type="AlphaFoldDB" id="A0A6J8B3E6"/>
<sequence>MPPPLANKINTKDNKDNKEIKNKEGNKTVQSLLAPKKDQQIANQGNPPPKRDKRTFSDVSEESLESIDLMSIHSDLKDIKKSLQDTVKKSDLDNLVKQKDLKDLVTTIVSKLLSTLKESITEEFNTKLRERTGKLKDEIDALNIDNNNFKERLRNKDRQIEELQEKVADCNLRSIDALKSANYNEQYSRKHNIRMVNFPDNKNENLRDVFVKIVKKDLNVEIEPSDVIAIHRIPGKEGNIKPVIAKVRNTELKIKIMRNKKGLKNDIKFHDDITQRNLGLLARLNTNKMLNNAWFYNCSVYGKLKDSEHRIKFDLFDNIDQKIKKNFQVCKLSNFQVCKLSNLSLYEQRLTFVTVYGFNTDEPSLFSDILHNITCYTNTSILMCGDWNVVQDFQMDTYNILHKRNLNSRNKIEEISQTFELLDPWRTCHPDDKKFTWRQTSPIKQSRLDYFLLSEDLFSLMKNTKIIPGYKTDHSAIVFTFSASLDKRGKGYWKFNSQLLRDTAYVEKVKMCIKDTLSEFYLSDSIDDPFQVQFTCNDQFFLEVLKMKIRSLSITHSISKSKEEKKTTLKLEEDIQNLDVIMNTAPTEAVHTTLNDKKVELESMREQKIEGLLLRSRANWHENGEKMFPNIFVN</sequence>
<dbReference type="Gene3D" id="3.60.10.10">
    <property type="entry name" value="Endonuclease/exonuclease/phosphatase"/>
    <property type="match status" value="1"/>
</dbReference>
<name>A0A6J8B3E6_MYTCO</name>
<evidence type="ECO:0008006" key="5">
    <source>
        <dbReference type="Google" id="ProtNLM"/>
    </source>
</evidence>
<evidence type="ECO:0000256" key="2">
    <source>
        <dbReference type="SAM" id="MobiDB-lite"/>
    </source>
</evidence>
<evidence type="ECO:0000256" key="1">
    <source>
        <dbReference type="SAM" id="Coils"/>
    </source>
</evidence>
<protein>
    <recommendedName>
        <fullName evidence="5">Endonuclease/exonuclease/phosphatase domain-containing protein</fullName>
    </recommendedName>
</protein>
<dbReference type="InterPro" id="IPR036691">
    <property type="entry name" value="Endo/exonu/phosph_ase_sf"/>
</dbReference>
<feature type="region of interest" description="Disordered" evidence="2">
    <location>
        <begin position="1"/>
        <end position="57"/>
    </location>
</feature>
<reference evidence="3 4" key="1">
    <citation type="submission" date="2020-06" db="EMBL/GenBank/DDBJ databases">
        <authorList>
            <person name="Li R."/>
            <person name="Bekaert M."/>
        </authorList>
    </citation>
    <scope>NUCLEOTIDE SEQUENCE [LARGE SCALE GENOMIC DNA]</scope>
    <source>
        <strain evidence="4">wild</strain>
    </source>
</reference>
<evidence type="ECO:0000313" key="3">
    <source>
        <dbReference type="EMBL" id="CAC5378023.1"/>
    </source>
</evidence>
<keyword evidence="4" id="KW-1185">Reference proteome</keyword>
<gene>
    <name evidence="3" type="ORF">MCOR_14272</name>
</gene>
<feature type="coiled-coil region" evidence="1">
    <location>
        <begin position="125"/>
        <end position="173"/>
    </location>
</feature>
<accession>A0A6J8B3E6</accession>